<evidence type="ECO:0000313" key="3">
    <source>
        <dbReference type="Proteomes" id="UP000253498"/>
    </source>
</evidence>
<sequence length="85" mass="9749">MTFHEKNHNKRICFILLIIPIIFTSFYFVPSVKTNPSFLGFTMSGCWISGGINLFYSTKIESKGLKGIIIFLNLICIYGWIFFVG</sequence>
<dbReference type="AlphaFoldDB" id="A0AB37ICG5"/>
<reference evidence="2 3" key="1">
    <citation type="submission" date="2015-06" db="EMBL/GenBank/DDBJ databases">
        <title>The Genome Sequence of Enterococcus hirae 88EA1.</title>
        <authorList>
            <consortium name="The Broad Institute Genomics Platform"/>
            <consortium name="The Broad Institute Genome Sequencing Center for Infectious Disease"/>
            <person name="Earl A.M."/>
            <person name="Van Tyne D."/>
            <person name="Lebreton F."/>
            <person name="Saavedra J.T."/>
            <person name="Gilmore M.S."/>
            <person name="Manson McGuire A."/>
            <person name="Clock S."/>
            <person name="Crupain M."/>
            <person name="Rangan U."/>
            <person name="Young S."/>
            <person name="Abouelleil A."/>
            <person name="Cao P."/>
            <person name="Chapman S.B."/>
            <person name="Griggs A."/>
            <person name="Priest M."/>
            <person name="Shea T."/>
            <person name="Wortman J."/>
            <person name="Nusbaum C."/>
            <person name="Birren B."/>
        </authorList>
    </citation>
    <scope>NUCLEOTIDE SEQUENCE [LARGE SCALE GENOMIC DNA]</scope>
    <source>
        <strain evidence="2 3">88EA1</strain>
    </source>
</reference>
<feature type="transmembrane region" description="Helical" evidence="1">
    <location>
        <begin position="38"/>
        <end position="56"/>
    </location>
</feature>
<gene>
    <name evidence="2" type="ORF">EB03_01681</name>
</gene>
<evidence type="ECO:0000256" key="1">
    <source>
        <dbReference type="SAM" id="Phobius"/>
    </source>
</evidence>
<feature type="transmembrane region" description="Helical" evidence="1">
    <location>
        <begin position="68"/>
        <end position="84"/>
    </location>
</feature>
<keyword evidence="1" id="KW-1133">Transmembrane helix</keyword>
<keyword evidence="1" id="KW-0472">Membrane</keyword>
<protein>
    <submittedName>
        <fullName evidence="2">Uncharacterized protein</fullName>
    </submittedName>
</protein>
<dbReference type="Proteomes" id="UP000253498">
    <property type="component" value="Unassembled WGS sequence"/>
</dbReference>
<feature type="transmembrane region" description="Helical" evidence="1">
    <location>
        <begin position="12"/>
        <end position="32"/>
    </location>
</feature>
<name>A0AB37ICG5_ENTHR</name>
<accession>A0AB37ICG5</accession>
<organism evidence="2 3">
    <name type="scientific">Enterococcus hirae</name>
    <dbReference type="NCBI Taxonomy" id="1354"/>
    <lineage>
        <taxon>Bacteria</taxon>
        <taxon>Bacillati</taxon>
        <taxon>Bacillota</taxon>
        <taxon>Bacilli</taxon>
        <taxon>Lactobacillales</taxon>
        <taxon>Enterococcaceae</taxon>
        <taxon>Enterococcus</taxon>
    </lineage>
</organism>
<keyword evidence="1" id="KW-0812">Transmembrane</keyword>
<proteinExistence type="predicted"/>
<comment type="caution">
    <text evidence="2">The sequence shown here is derived from an EMBL/GenBank/DDBJ whole genome shotgun (WGS) entry which is preliminary data.</text>
</comment>
<dbReference type="EMBL" id="LESJ01000005">
    <property type="protein sequence ID" value="RBT68547.1"/>
    <property type="molecule type" value="Genomic_DNA"/>
</dbReference>
<evidence type="ECO:0000313" key="2">
    <source>
        <dbReference type="EMBL" id="RBT68547.1"/>
    </source>
</evidence>